<name>A0A168RM34_ABSGL</name>
<dbReference type="AlphaFoldDB" id="A0A168RM34"/>
<dbReference type="OrthoDB" id="2351940at2759"/>
<reference evidence="2" key="1">
    <citation type="submission" date="2016-04" db="EMBL/GenBank/DDBJ databases">
        <authorList>
            <person name="Evans L.H."/>
            <person name="Alamgir A."/>
            <person name="Owens N."/>
            <person name="Weber N.D."/>
            <person name="Virtaneva K."/>
            <person name="Barbian K."/>
            <person name="Babar A."/>
            <person name="Rosenke K."/>
        </authorList>
    </citation>
    <scope>NUCLEOTIDE SEQUENCE [LARGE SCALE GENOMIC DNA]</scope>
    <source>
        <strain evidence="2">CBS 101.48</strain>
    </source>
</reference>
<dbReference type="InParanoid" id="A0A168RM34"/>
<feature type="region of interest" description="Disordered" evidence="1">
    <location>
        <begin position="1"/>
        <end position="46"/>
    </location>
</feature>
<accession>A0A168RM34</accession>
<dbReference type="EMBL" id="LT554726">
    <property type="protein sequence ID" value="SAM07124.1"/>
    <property type="molecule type" value="Genomic_DNA"/>
</dbReference>
<gene>
    <name evidence="2" type="primary">ABSGL_12762.1 scaffold 13503</name>
</gene>
<keyword evidence="3" id="KW-1185">Reference proteome</keyword>
<evidence type="ECO:0000256" key="1">
    <source>
        <dbReference type="SAM" id="MobiDB-lite"/>
    </source>
</evidence>
<evidence type="ECO:0000313" key="2">
    <source>
        <dbReference type="EMBL" id="SAM07124.1"/>
    </source>
</evidence>
<sequence>MPIANDHPAQHNNVSATQVYDDDNDNDLPAFNTPSLMEASATRSRVRHIPRIPRRRRPNMSDTHPISISSAVSTTARRLSSPHLDPVDLCTLFAIAADSSFLTKRKEEKYNYLDFYLTTQKGSGSRSSLETETFISYPNGVVYSKNTVDLDLEYTGPGSSCVVSQVVIRSPQTSYSLPKTKQFNRFSKADYEHYQETHSGDGRLTAWFHIVDDRPIVVDVGERSGKYVLIKLLPADHDPSSLDLHYIELVGYVGARSFGKAELC</sequence>
<evidence type="ECO:0000313" key="3">
    <source>
        <dbReference type="Proteomes" id="UP000078561"/>
    </source>
</evidence>
<dbReference type="STRING" id="4829.A0A168RM34"/>
<protein>
    <submittedName>
        <fullName evidence="2">Uncharacterized protein</fullName>
    </submittedName>
</protein>
<proteinExistence type="predicted"/>
<dbReference type="Proteomes" id="UP000078561">
    <property type="component" value="Unassembled WGS sequence"/>
</dbReference>
<organism evidence="2">
    <name type="scientific">Absidia glauca</name>
    <name type="common">Pin mould</name>
    <dbReference type="NCBI Taxonomy" id="4829"/>
    <lineage>
        <taxon>Eukaryota</taxon>
        <taxon>Fungi</taxon>
        <taxon>Fungi incertae sedis</taxon>
        <taxon>Mucoromycota</taxon>
        <taxon>Mucoromycotina</taxon>
        <taxon>Mucoromycetes</taxon>
        <taxon>Mucorales</taxon>
        <taxon>Cunninghamellaceae</taxon>
        <taxon>Absidia</taxon>
    </lineage>
</organism>